<evidence type="ECO:0000256" key="2">
    <source>
        <dbReference type="SAM" id="SignalP"/>
    </source>
</evidence>
<feature type="chain" id="PRO_5042869292" description="Fucose-specific lectin" evidence="2">
    <location>
        <begin position="19"/>
        <end position="373"/>
    </location>
</feature>
<dbReference type="EMBL" id="MU853921">
    <property type="protein sequence ID" value="KAK3935502.1"/>
    <property type="molecule type" value="Genomic_DNA"/>
</dbReference>
<evidence type="ECO:0000313" key="4">
    <source>
        <dbReference type="Proteomes" id="UP001303473"/>
    </source>
</evidence>
<gene>
    <name evidence="3" type="ORF">QBC46DRAFT_271645</name>
</gene>
<feature type="signal peptide" evidence="2">
    <location>
        <begin position="1"/>
        <end position="18"/>
    </location>
</feature>
<protein>
    <recommendedName>
        <fullName evidence="5">Fucose-specific lectin</fullName>
    </recommendedName>
</protein>
<keyword evidence="4" id="KW-1185">Reference proteome</keyword>
<evidence type="ECO:0008006" key="5">
    <source>
        <dbReference type="Google" id="ProtNLM"/>
    </source>
</evidence>
<evidence type="ECO:0000256" key="1">
    <source>
        <dbReference type="SAM" id="MobiDB-lite"/>
    </source>
</evidence>
<accession>A0AAN6N102</accession>
<feature type="non-terminal residue" evidence="3">
    <location>
        <position position="1"/>
    </location>
</feature>
<name>A0AAN6N102_9PEZI</name>
<feature type="compositionally biased region" description="Low complexity" evidence="1">
    <location>
        <begin position="25"/>
        <end position="54"/>
    </location>
</feature>
<proteinExistence type="predicted"/>
<dbReference type="SUPFAM" id="SSF89372">
    <property type="entry name" value="Fucose-specific lectin"/>
    <property type="match status" value="1"/>
</dbReference>
<comment type="caution">
    <text evidence="3">The sequence shown here is derived from an EMBL/GenBank/DDBJ whole genome shotgun (WGS) entry which is preliminary data.</text>
</comment>
<dbReference type="Gene3D" id="2.120.10.70">
    <property type="entry name" value="Fucose-specific lectin"/>
    <property type="match status" value="1"/>
</dbReference>
<sequence length="373" mass="39015">AVLVLVTIVGATLGGVLGTRARASATGSSATTSGPATASVTVTTGPSATPSPASNSSVRINSAIAVTGWTNSGAYSVRLFYQGGDSQIRLSSYESSTGSWGSQVLPVKAKAGTSLAASSIYEAQYFGFTDTSSGFQLEMFYISEQNTIKELAGRDSTFSEGSLSSLGLSAPSNMKIVTYWPSIVYQNAAGKMEDVLLNNGWHINDLTLAAYSGSSLAEVPFHSTYPDGGNSLFYQGADGKLVQAVGNYTAGWASGNLSIAIPLGTSIGAFAVSNKRKGPNLDTYVLYQAQNGTIEVMWQDDETGWKGPSAPDALQSADNGTSIACLTPMAWEGTTIQQGFVNMSRCYFQGSGKLKEVWFDGTDWNVVGDIPTS</sequence>
<organism evidence="3 4">
    <name type="scientific">Diplogelasinospora grovesii</name>
    <dbReference type="NCBI Taxonomy" id="303347"/>
    <lineage>
        <taxon>Eukaryota</taxon>
        <taxon>Fungi</taxon>
        <taxon>Dikarya</taxon>
        <taxon>Ascomycota</taxon>
        <taxon>Pezizomycotina</taxon>
        <taxon>Sordariomycetes</taxon>
        <taxon>Sordariomycetidae</taxon>
        <taxon>Sordariales</taxon>
        <taxon>Diplogelasinosporaceae</taxon>
        <taxon>Diplogelasinospora</taxon>
    </lineage>
</organism>
<reference evidence="4" key="1">
    <citation type="journal article" date="2023" name="Mol. Phylogenet. Evol.">
        <title>Genome-scale phylogeny and comparative genomics of the fungal order Sordariales.</title>
        <authorList>
            <person name="Hensen N."/>
            <person name="Bonometti L."/>
            <person name="Westerberg I."/>
            <person name="Brannstrom I.O."/>
            <person name="Guillou S."/>
            <person name="Cros-Aarteil S."/>
            <person name="Calhoun S."/>
            <person name="Haridas S."/>
            <person name="Kuo A."/>
            <person name="Mondo S."/>
            <person name="Pangilinan J."/>
            <person name="Riley R."/>
            <person name="LaButti K."/>
            <person name="Andreopoulos B."/>
            <person name="Lipzen A."/>
            <person name="Chen C."/>
            <person name="Yan M."/>
            <person name="Daum C."/>
            <person name="Ng V."/>
            <person name="Clum A."/>
            <person name="Steindorff A."/>
            <person name="Ohm R.A."/>
            <person name="Martin F."/>
            <person name="Silar P."/>
            <person name="Natvig D.O."/>
            <person name="Lalanne C."/>
            <person name="Gautier V."/>
            <person name="Ament-Velasquez S.L."/>
            <person name="Kruys A."/>
            <person name="Hutchinson M.I."/>
            <person name="Powell A.J."/>
            <person name="Barry K."/>
            <person name="Miller A.N."/>
            <person name="Grigoriev I.V."/>
            <person name="Debuchy R."/>
            <person name="Gladieux P."/>
            <person name="Hiltunen Thoren M."/>
            <person name="Johannesson H."/>
        </authorList>
    </citation>
    <scope>NUCLEOTIDE SEQUENCE [LARGE SCALE GENOMIC DNA]</scope>
    <source>
        <strain evidence="4">CBS 340.73</strain>
    </source>
</reference>
<evidence type="ECO:0000313" key="3">
    <source>
        <dbReference type="EMBL" id="KAK3935502.1"/>
    </source>
</evidence>
<dbReference type="Proteomes" id="UP001303473">
    <property type="component" value="Unassembled WGS sequence"/>
</dbReference>
<feature type="region of interest" description="Disordered" evidence="1">
    <location>
        <begin position="25"/>
        <end position="56"/>
    </location>
</feature>
<keyword evidence="2" id="KW-0732">Signal</keyword>
<dbReference type="AlphaFoldDB" id="A0AAN6N102"/>